<feature type="region of interest" description="Disordered" evidence="1">
    <location>
        <begin position="1"/>
        <end position="35"/>
    </location>
</feature>
<gene>
    <name evidence="2" type="ORF">MKK02DRAFT_42788</name>
</gene>
<sequence length="388" mass="43555">MPAKKRSSKRVVATKVKAAEKPEQKAAIKPPSSVTHAPVTKPLDVLAHPLILSLIIDHSPPFTLATLLRCSKQLFQFTVPSLYRALRVTSKQLSSMLDTGRAASKRGASSGLLGRSFSPYLREALQHVRSLQYVDFDQRVAFPAVPRGCLDDIQTVVVYPELTTYHLWDWRFELPSGPSGLRSRTKTAHLSQRRRRKRTMRMWPLGFDRTYNIGSLTGATLLVPLAWRLENMPQFIDCDDNGSGVLESIVLLPPKGSEKTVTGWTDSEMGKSVIAARRGSWMIDLVKRSYYHPIRIVAPRSFGVAFHLGREDIQAAVERFRGPDWGGYACHGGKLDVPKYSITFVPFIEWLDEQEQGSIFTLEEEAELREADRELTEHSAAEAQKLAT</sequence>
<accession>A0AA38LWK5</accession>
<dbReference type="GeneID" id="77731366"/>
<dbReference type="EMBL" id="JAKWFO010000003">
    <property type="protein sequence ID" value="KAI9638400.1"/>
    <property type="molecule type" value="Genomic_DNA"/>
</dbReference>
<evidence type="ECO:0000313" key="3">
    <source>
        <dbReference type="Proteomes" id="UP001164286"/>
    </source>
</evidence>
<dbReference type="RefSeq" id="XP_052948177.1">
    <property type="nucleotide sequence ID" value="XM_053092161.1"/>
</dbReference>
<protein>
    <submittedName>
        <fullName evidence="2">Uncharacterized protein</fullName>
    </submittedName>
</protein>
<organism evidence="2 3">
    <name type="scientific">Dioszegia hungarica</name>
    <dbReference type="NCBI Taxonomy" id="4972"/>
    <lineage>
        <taxon>Eukaryota</taxon>
        <taxon>Fungi</taxon>
        <taxon>Dikarya</taxon>
        <taxon>Basidiomycota</taxon>
        <taxon>Agaricomycotina</taxon>
        <taxon>Tremellomycetes</taxon>
        <taxon>Tremellales</taxon>
        <taxon>Bulleribasidiaceae</taxon>
        <taxon>Dioszegia</taxon>
    </lineage>
</organism>
<feature type="compositionally biased region" description="Basic and acidic residues" evidence="1">
    <location>
        <begin position="17"/>
        <end position="26"/>
    </location>
</feature>
<dbReference type="AlphaFoldDB" id="A0AA38LWK5"/>
<reference evidence="2" key="1">
    <citation type="journal article" date="2022" name="G3 (Bethesda)">
        <title>High quality genome of the basidiomycete yeast Dioszegia hungarica PDD-24b-2 isolated from cloud water.</title>
        <authorList>
            <person name="Jarrige D."/>
            <person name="Haridas S."/>
            <person name="Bleykasten-Grosshans C."/>
            <person name="Joly M."/>
            <person name="Nadalig T."/>
            <person name="Sancelme M."/>
            <person name="Vuilleumier S."/>
            <person name="Grigoriev I.V."/>
            <person name="Amato P."/>
            <person name="Bringel F."/>
        </authorList>
    </citation>
    <scope>NUCLEOTIDE SEQUENCE</scope>
    <source>
        <strain evidence="2">PDD-24b-2</strain>
    </source>
</reference>
<comment type="caution">
    <text evidence="2">The sequence shown here is derived from an EMBL/GenBank/DDBJ whole genome shotgun (WGS) entry which is preliminary data.</text>
</comment>
<proteinExistence type="predicted"/>
<keyword evidence="3" id="KW-1185">Reference proteome</keyword>
<evidence type="ECO:0000313" key="2">
    <source>
        <dbReference type="EMBL" id="KAI9638400.1"/>
    </source>
</evidence>
<dbReference type="Proteomes" id="UP001164286">
    <property type="component" value="Unassembled WGS sequence"/>
</dbReference>
<evidence type="ECO:0000256" key="1">
    <source>
        <dbReference type="SAM" id="MobiDB-lite"/>
    </source>
</evidence>
<name>A0AA38LWK5_9TREE</name>